<keyword evidence="2" id="KW-1185">Reference proteome</keyword>
<gene>
    <name evidence="1" type="ORF">DCHRY22_LOCUS8094</name>
</gene>
<organism evidence="1 2">
    <name type="scientific">Danaus chrysippus</name>
    <name type="common">African queen</name>
    <dbReference type="NCBI Taxonomy" id="151541"/>
    <lineage>
        <taxon>Eukaryota</taxon>
        <taxon>Metazoa</taxon>
        <taxon>Ecdysozoa</taxon>
        <taxon>Arthropoda</taxon>
        <taxon>Hexapoda</taxon>
        <taxon>Insecta</taxon>
        <taxon>Pterygota</taxon>
        <taxon>Neoptera</taxon>
        <taxon>Endopterygota</taxon>
        <taxon>Lepidoptera</taxon>
        <taxon>Glossata</taxon>
        <taxon>Ditrysia</taxon>
        <taxon>Papilionoidea</taxon>
        <taxon>Nymphalidae</taxon>
        <taxon>Danainae</taxon>
        <taxon>Danaini</taxon>
        <taxon>Danaina</taxon>
        <taxon>Danaus</taxon>
        <taxon>Anosia</taxon>
    </lineage>
</organism>
<dbReference type="EMBL" id="CAKASE010000059">
    <property type="protein sequence ID" value="CAG9568037.1"/>
    <property type="molecule type" value="Genomic_DNA"/>
</dbReference>
<protein>
    <submittedName>
        <fullName evidence="1">(African queen) hypothetical protein</fullName>
    </submittedName>
</protein>
<dbReference type="AlphaFoldDB" id="A0A8J2W3L9"/>
<comment type="caution">
    <text evidence="1">The sequence shown here is derived from an EMBL/GenBank/DDBJ whole genome shotgun (WGS) entry which is preliminary data.</text>
</comment>
<name>A0A8J2W3L9_9NEOP</name>
<evidence type="ECO:0000313" key="1">
    <source>
        <dbReference type="EMBL" id="CAG9568037.1"/>
    </source>
</evidence>
<proteinExistence type="predicted"/>
<reference evidence="1" key="1">
    <citation type="submission" date="2021-09" db="EMBL/GenBank/DDBJ databases">
        <authorList>
            <person name="Martin H S."/>
        </authorList>
    </citation>
    <scope>NUCLEOTIDE SEQUENCE</scope>
</reference>
<evidence type="ECO:0000313" key="2">
    <source>
        <dbReference type="Proteomes" id="UP000789524"/>
    </source>
</evidence>
<dbReference type="Proteomes" id="UP000789524">
    <property type="component" value="Unassembled WGS sequence"/>
</dbReference>
<sequence>MEPIDEVQSTNTEITNVEKVVEDDEHKMEILPNDLISDEIIKVVSNPTSMEAIDYIPSATDDKVDNMSNRLNNEKLPTAEALQQNTTPKANEITTPSSVDETSDMATDEIEITTEIYSDKNCASNALYKNFIMCLNICVLLYYKSHFN</sequence>
<accession>A0A8J2W3L9</accession>